<dbReference type="EMBL" id="JBFMKM010000009">
    <property type="protein sequence ID" value="KAL1304258.1"/>
    <property type="molecule type" value="Genomic_DNA"/>
</dbReference>
<evidence type="ECO:0000313" key="5">
    <source>
        <dbReference type="EMBL" id="KAL1304258.1"/>
    </source>
</evidence>
<dbReference type="PANTHER" id="PTHR48050:SF13">
    <property type="entry name" value="STEROL 3-BETA-GLUCOSYLTRANSFERASE UGT80A2"/>
    <property type="match status" value="1"/>
</dbReference>
<feature type="compositionally biased region" description="Polar residues" evidence="2">
    <location>
        <begin position="1105"/>
        <end position="1146"/>
    </location>
</feature>
<feature type="region of interest" description="Disordered" evidence="2">
    <location>
        <begin position="1034"/>
        <end position="1072"/>
    </location>
</feature>
<organism evidence="5 6">
    <name type="scientific">Neodothiora populina</name>
    <dbReference type="NCBI Taxonomy" id="2781224"/>
    <lineage>
        <taxon>Eukaryota</taxon>
        <taxon>Fungi</taxon>
        <taxon>Dikarya</taxon>
        <taxon>Ascomycota</taxon>
        <taxon>Pezizomycotina</taxon>
        <taxon>Dothideomycetes</taxon>
        <taxon>Dothideomycetidae</taxon>
        <taxon>Dothideales</taxon>
        <taxon>Dothioraceae</taxon>
        <taxon>Neodothiora</taxon>
    </lineage>
</organism>
<dbReference type="CDD" id="cd03784">
    <property type="entry name" value="GT1_Gtf-like"/>
    <property type="match status" value="1"/>
</dbReference>
<protein>
    <recommendedName>
        <fullName evidence="7">Glycosyltransferase family 28 N-terminal domain-containing protein</fullName>
    </recommendedName>
</protein>
<feature type="region of interest" description="Disordered" evidence="2">
    <location>
        <begin position="1089"/>
        <end position="1146"/>
    </location>
</feature>
<feature type="compositionally biased region" description="Polar residues" evidence="2">
    <location>
        <begin position="1360"/>
        <end position="1372"/>
    </location>
</feature>
<dbReference type="Proteomes" id="UP001562354">
    <property type="component" value="Unassembled WGS sequence"/>
</dbReference>
<feature type="compositionally biased region" description="Polar residues" evidence="2">
    <location>
        <begin position="752"/>
        <end position="764"/>
    </location>
</feature>
<comment type="caution">
    <text evidence="5">The sequence shown here is derived from an EMBL/GenBank/DDBJ whole genome shotgun (WGS) entry which is preliminary data.</text>
</comment>
<evidence type="ECO:0008006" key="7">
    <source>
        <dbReference type="Google" id="ProtNLM"/>
    </source>
</evidence>
<sequence>MSPPDPPAGNKTPSVTLGELPRSMLDQARAAANGGQSSRSRSRNHFDPDVADDEDAIPPPAYNGQRYGDLCSSAMGGMEGTKASLTDDGRINIEINQSSLRLSSLLVPALRSQLDHLDTTRVPPPYVPPSLGGDPSQLPLPPLNVVIHVVGSRGDVQPFVALGKVLKERYGHRVRLATHPVFADFVRENGLEFFSIGGDPAELMAFMVKNPGLMPGFDTIRNGDVGKRRKEIATMVKGCWRSCIEAGDGLGPEANDKTQEDWMSVDSSSTNDAFSNINPKDKPFVADAIIANPPSFAHIHCAEKLGCPLHIMFTMPYSPTQAFPHPLANIKSTNTDPHLANFITYALVDMLTWQGLGDIINRFRQKSLNLEPISLMWAPGMLARMRVPHTYCWSPALIPKPKDWGNHITIAGFYMLNLATNFTPEPALKAFLDAGPPPVYIGFGSIVLDDPNGMTNLIFEAVRKTGQRALVSKGWGGFGGDELDVPESVYMLGNVPHDWLFQHVSCVVHHGGAGTTAAGIAHGRPTVIVPFFGDQPFWGSMVAKAGAGPEPIPHKELTADKLTQAITTALKPESLERAHELADQIRQEQGTEDGSQYFHQFLDIDKMRCLLAPRRAAVWRVKRTDVGLSALAATTLANEGLLHFKDLKLFRSREYETDDGPWDPISGSAGAIIGTISTMMMGFADFPVAAMKAIKVYPDGTKKEEAKPDGTTTPDERSSRDLRRESTDSQSRSRSQVVSGTSTPTEAVGSSVKPSPASTFNLNESFAKIGASGSNTPRDASASGERRTSSMANALRDQLGEPIRSQSPSTSGASRSRSRASSSTGRPGSPDSGREGKGSRDMMATLDDVLKTGEGVSKIVSAGFKSPMDFTHGLAKGFHNAPKLYGDNVRKSEPITDFRSGLMAAGKGFGYGFYDGITGLVTQPLEGAKKEGAAGFVKGFGKGIGGIVFKPGAAIFGIPAYTMKGVYQELQQHLGSSVQNYIIAARTAQGYDEWRSSTQEEREDIIRNWDSVRNDLKKKKNPQEQLQDMIAEQRLKARTRRDSDIQETTTGNDSRSIRNRRRTNSRSASGNPNLLIRLRDALDYQSGRSIGSEGASFRDAASRPALNTSTSAVQRPSITLTDTTTGGSENALQHANTAPSQMQVTTEADLHRSIMESVAESSRGNAEEDALIARAIRASILELSARPPDYTETAADEEEHYRSALAASMAEAERYARAHPGGQGADDDELAKAIQASLENAEQSTRPVQTSGTDNEWDTGANDEIREEDLMRAISASRLEQEQQEQQRQPQQKQQQSEQAQDDPPAYYPDEKGLGEVMQASAAEAEAARKQDEEERIVMEYIKKQSLQEEEHRKEMVSKGKQSATSVASGNNVDEDDEALQRAIKLSMSQGGKNGGESSK</sequence>
<feature type="region of interest" description="Disordered" evidence="2">
    <location>
        <begin position="1278"/>
        <end position="1400"/>
    </location>
</feature>
<feature type="domain" description="Glycosyltransferase family 28 N-terminal" evidence="3">
    <location>
        <begin position="145"/>
        <end position="204"/>
    </location>
</feature>
<evidence type="ECO:0000256" key="2">
    <source>
        <dbReference type="SAM" id="MobiDB-lite"/>
    </source>
</evidence>
<dbReference type="RefSeq" id="XP_069200533.1">
    <property type="nucleotide sequence ID" value="XM_069346756.1"/>
</dbReference>
<dbReference type="GeneID" id="95974374"/>
<feature type="compositionally biased region" description="Low complexity" evidence="2">
    <location>
        <begin position="27"/>
        <end position="39"/>
    </location>
</feature>
<dbReference type="PANTHER" id="PTHR48050">
    <property type="entry name" value="STEROL 3-BETA-GLUCOSYLTRANSFERASE"/>
    <property type="match status" value="1"/>
</dbReference>
<feature type="compositionally biased region" description="Basic and acidic residues" evidence="2">
    <location>
        <begin position="701"/>
        <end position="727"/>
    </location>
</feature>
<evidence type="ECO:0000313" key="6">
    <source>
        <dbReference type="Proteomes" id="UP001562354"/>
    </source>
</evidence>
<gene>
    <name evidence="5" type="ORF">AAFC00_000671</name>
</gene>
<feature type="region of interest" description="Disordered" evidence="2">
    <location>
        <begin position="701"/>
        <end position="841"/>
    </location>
</feature>
<accession>A0ABR3PDM0</accession>
<feature type="compositionally biased region" description="Basic and acidic residues" evidence="2">
    <location>
        <begin position="1326"/>
        <end position="1358"/>
    </location>
</feature>
<dbReference type="Pfam" id="PF06722">
    <property type="entry name" value="EryCIII-like_C"/>
    <property type="match status" value="1"/>
</dbReference>
<dbReference type="InterPro" id="IPR010610">
    <property type="entry name" value="EryCIII-like_C"/>
</dbReference>
<feature type="domain" description="Erythromycin biosynthesis protein CIII-like C-terminal" evidence="4">
    <location>
        <begin position="484"/>
        <end position="583"/>
    </location>
</feature>
<dbReference type="PROSITE" id="PS50330">
    <property type="entry name" value="UIM"/>
    <property type="match status" value="1"/>
</dbReference>
<dbReference type="SMART" id="SM00726">
    <property type="entry name" value="UIM"/>
    <property type="match status" value="6"/>
</dbReference>
<evidence type="ECO:0000256" key="1">
    <source>
        <dbReference type="ARBA" id="ARBA00022679"/>
    </source>
</evidence>
<keyword evidence="1" id="KW-0808">Transferase</keyword>
<feature type="compositionally biased region" description="Low complexity" evidence="2">
    <location>
        <begin position="728"/>
        <end position="742"/>
    </location>
</feature>
<feature type="region of interest" description="Disordered" evidence="2">
    <location>
        <begin position="1"/>
        <end position="67"/>
    </location>
</feature>
<dbReference type="Pfam" id="PF03033">
    <property type="entry name" value="Glyco_transf_28"/>
    <property type="match status" value="1"/>
</dbReference>
<keyword evidence="6" id="KW-1185">Reference proteome</keyword>
<proteinExistence type="predicted"/>
<feature type="compositionally biased region" description="Polar residues" evidence="2">
    <location>
        <begin position="1387"/>
        <end position="1400"/>
    </location>
</feature>
<dbReference type="SUPFAM" id="SSF53756">
    <property type="entry name" value="UDP-Glycosyltransferase/glycogen phosphorylase"/>
    <property type="match status" value="1"/>
</dbReference>
<dbReference type="InterPro" id="IPR002213">
    <property type="entry name" value="UDP_glucos_trans"/>
</dbReference>
<feature type="compositionally biased region" description="Polar residues" evidence="2">
    <location>
        <begin position="1239"/>
        <end position="1254"/>
    </location>
</feature>
<name>A0ABR3PDM0_9PEZI</name>
<dbReference type="Gene3D" id="3.40.50.2000">
    <property type="entry name" value="Glycogen Phosphorylase B"/>
    <property type="match status" value="2"/>
</dbReference>
<evidence type="ECO:0000259" key="3">
    <source>
        <dbReference type="Pfam" id="PF03033"/>
    </source>
</evidence>
<evidence type="ECO:0000259" key="4">
    <source>
        <dbReference type="Pfam" id="PF06722"/>
    </source>
</evidence>
<dbReference type="InterPro" id="IPR003903">
    <property type="entry name" value="UIM_dom"/>
</dbReference>
<feature type="region of interest" description="Disordered" evidence="2">
    <location>
        <begin position="1239"/>
        <end position="1263"/>
    </location>
</feature>
<feature type="compositionally biased region" description="Low complexity" evidence="2">
    <location>
        <begin position="1284"/>
        <end position="1299"/>
    </location>
</feature>
<feature type="compositionally biased region" description="Low complexity" evidence="2">
    <location>
        <begin position="1316"/>
        <end position="1325"/>
    </location>
</feature>
<feature type="compositionally biased region" description="Basic and acidic residues" evidence="2">
    <location>
        <begin position="1034"/>
        <end position="1044"/>
    </location>
</feature>
<dbReference type="InterPro" id="IPR004276">
    <property type="entry name" value="GlycoTrans_28_N"/>
</dbReference>
<dbReference type="InterPro" id="IPR050426">
    <property type="entry name" value="Glycosyltransferase_28"/>
</dbReference>
<feature type="compositionally biased region" description="Low complexity" evidence="2">
    <location>
        <begin position="804"/>
        <end position="830"/>
    </location>
</feature>
<reference evidence="5 6" key="1">
    <citation type="submission" date="2024-07" db="EMBL/GenBank/DDBJ databases">
        <title>Draft sequence of the Neodothiora populina.</title>
        <authorList>
            <person name="Drown D.D."/>
            <person name="Schuette U.S."/>
            <person name="Buechlein A.B."/>
            <person name="Rusch D.R."/>
            <person name="Winton L.W."/>
            <person name="Adams G.A."/>
        </authorList>
    </citation>
    <scope>NUCLEOTIDE SEQUENCE [LARGE SCALE GENOMIC DNA]</scope>
    <source>
        <strain evidence="5 6">CPC 39397</strain>
    </source>
</reference>